<evidence type="ECO:0000313" key="2">
    <source>
        <dbReference type="Proteomes" id="UP001595867"/>
    </source>
</evidence>
<dbReference type="PANTHER" id="PTHR20854">
    <property type="entry name" value="INOSITOL MONOPHOSPHATASE"/>
    <property type="match status" value="1"/>
</dbReference>
<accession>A0ABV8J268</accession>
<comment type="caution">
    <text evidence="1">The sequence shown here is derived from an EMBL/GenBank/DDBJ whole genome shotgun (WGS) entry which is preliminary data.</text>
</comment>
<protein>
    <submittedName>
        <fullName evidence="1">Inositol monophosphatase family protein</fullName>
    </submittedName>
</protein>
<dbReference type="PRINTS" id="PR00377">
    <property type="entry name" value="IMPHPHTASES"/>
</dbReference>
<dbReference type="Gene3D" id="3.30.540.10">
    <property type="entry name" value="Fructose-1,6-Bisphosphatase, subunit A, domain 1"/>
    <property type="match status" value="1"/>
</dbReference>
<evidence type="ECO:0000313" key="1">
    <source>
        <dbReference type="EMBL" id="MFC4070220.1"/>
    </source>
</evidence>
<dbReference type="EMBL" id="JBHSBL010000024">
    <property type="protein sequence ID" value="MFC4070220.1"/>
    <property type="molecule type" value="Genomic_DNA"/>
</dbReference>
<dbReference type="PANTHER" id="PTHR20854:SF4">
    <property type="entry name" value="INOSITOL-1-MONOPHOSPHATASE-RELATED"/>
    <property type="match status" value="1"/>
</dbReference>
<proteinExistence type="predicted"/>
<gene>
    <name evidence="1" type="ORF">ACFO0C_35265</name>
</gene>
<dbReference type="Gene3D" id="3.40.190.80">
    <property type="match status" value="1"/>
</dbReference>
<dbReference type="Pfam" id="PF00459">
    <property type="entry name" value="Inositol_P"/>
    <property type="match status" value="1"/>
</dbReference>
<reference evidence="2" key="1">
    <citation type="journal article" date="2019" name="Int. J. Syst. Evol. Microbiol.">
        <title>The Global Catalogue of Microorganisms (GCM) 10K type strain sequencing project: providing services to taxonomists for standard genome sequencing and annotation.</title>
        <authorList>
            <consortium name="The Broad Institute Genomics Platform"/>
            <consortium name="The Broad Institute Genome Sequencing Center for Infectious Disease"/>
            <person name="Wu L."/>
            <person name="Ma J."/>
        </authorList>
    </citation>
    <scope>NUCLEOTIDE SEQUENCE [LARGE SCALE GENOMIC DNA]</scope>
    <source>
        <strain evidence="2">TBRC 5832</strain>
    </source>
</reference>
<organism evidence="1 2">
    <name type="scientific">Actinoplanes subglobosus</name>
    <dbReference type="NCBI Taxonomy" id="1547892"/>
    <lineage>
        <taxon>Bacteria</taxon>
        <taxon>Bacillati</taxon>
        <taxon>Actinomycetota</taxon>
        <taxon>Actinomycetes</taxon>
        <taxon>Micromonosporales</taxon>
        <taxon>Micromonosporaceae</taxon>
        <taxon>Actinoplanes</taxon>
    </lineage>
</organism>
<dbReference type="InterPro" id="IPR000760">
    <property type="entry name" value="Inositol_monophosphatase-like"/>
</dbReference>
<dbReference type="RefSeq" id="WP_378071106.1">
    <property type="nucleotide sequence ID" value="NZ_JBHSBL010000024.1"/>
</dbReference>
<keyword evidence="2" id="KW-1185">Reference proteome</keyword>
<dbReference type="SUPFAM" id="SSF56655">
    <property type="entry name" value="Carbohydrate phosphatase"/>
    <property type="match status" value="1"/>
</dbReference>
<dbReference type="Proteomes" id="UP001595867">
    <property type="component" value="Unassembled WGS sequence"/>
</dbReference>
<name>A0ABV8J268_9ACTN</name>
<sequence>MTTEQDLLTVVTGAVRAAAALVGRPATTPVTMTELRAALAANDDAVTGALRPVLTAALPGSRWTSDEHASGPMPGGDWWVVDPVGGNMNAVQGMPDWNIGVSLVRDGRPVLAVLHMPVAGETFTAVAGQGASGDGVPLRVSAKTDLTLALTGTGQARPGRDADRAAHAGAAVAAMMRHALYVRVSVPVGHQLAQVAAGRMDVHWQFDNVRSHIAPVLIVREAGGIVTDLDGAPWEIAGGGYLAAAPGVHAAALEVLREARESVPVGFRTAVAGRDSKPGERL</sequence>